<evidence type="ECO:0000313" key="2">
    <source>
        <dbReference type="EMBL" id="MTV41383.1"/>
    </source>
</evidence>
<sequence>MSETHRETTARIDALTRETSARLDTLFIESGKRMDHSDVQFRWLVGLIAASLLGIAGLLIKMP</sequence>
<keyword evidence="1" id="KW-0472">Membrane</keyword>
<dbReference type="AlphaFoldDB" id="A0A6L6PQS2"/>
<keyword evidence="1" id="KW-0812">Transmembrane</keyword>
<comment type="caution">
    <text evidence="2">The sequence shown here is derived from an EMBL/GenBank/DDBJ whole genome shotgun (WGS) entry which is preliminary data.</text>
</comment>
<protein>
    <submittedName>
        <fullName evidence="2">Uncharacterized protein</fullName>
    </submittedName>
</protein>
<keyword evidence="1" id="KW-1133">Transmembrane helix</keyword>
<accession>A0A6L6PQS2</accession>
<organism evidence="2 3">
    <name type="scientific">Duganella radicis</name>
    <dbReference type="NCBI Taxonomy" id="551988"/>
    <lineage>
        <taxon>Bacteria</taxon>
        <taxon>Pseudomonadati</taxon>
        <taxon>Pseudomonadota</taxon>
        <taxon>Betaproteobacteria</taxon>
        <taxon>Burkholderiales</taxon>
        <taxon>Oxalobacteraceae</taxon>
        <taxon>Telluria group</taxon>
        <taxon>Duganella</taxon>
    </lineage>
</organism>
<dbReference type="EMBL" id="WNKY01000055">
    <property type="protein sequence ID" value="MTV41383.1"/>
    <property type="molecule type" value="Genomic_DNA"/>
</dbReference>
<dbReference type="Proteomes" id="UP000475582">
    <property type="component" value="Unassembled WGS sequence"/>
</dbReference>
<evidence type="ECO:0000256" key="1">
    <source>
        <dbReference type="SAM" id="Phobius"/>
    </source>
</evidence>
<name>A0A6L6PQS2_9BURK</name>
<proteinExistence type="predicted"/>
<feature type="transmembrane region" description="Helical" evidence="1">
    <location>
        <begin position="41"/>
        <end position="60"/>
    </location>
</feature>
<evidence type="ECO:0000313" key="3">
    <source>
        <dbReference type="Proteomes" id="UP000475582"/>
    </source>
</evidence>
<gene>
    <name evidence="2" type="ORF">GM676_27915</name>
</gene>
<keyword evidence="3" id="KW-1185">Reference proteome</keyword>
<reference evidence="2 3" key="1">
    <citation type="submission" date="2019-11" db="EMBL/GenBank/DDBJ databases">
        <title>Type strains purchased from KCTC, JCM and DSMZ.</title>
        <authorList>
            <person name="Lu H."/>
        </authorList>
    </citation>
    <scope>NUCLEOTIDE SEQUENCE [LARGE SCALE GENOMIC DNA]</scope>
    <source>
        <strain evidence="2 3">KCTC 22382</strain>
    </source>
</reference>